<dbReference type="WBParaSite" id="PS1159_v2.g14834.t1">
    <property type="protein sequence ID" value="PS1159_v2.g14834.t1"/>
    <property type="gene ID" value="PS1159_v2.g14834"/>
</dbReference>
<sequence length="198" mass="23342">MLNAERAEEEIRLFLLRVQRMHQDSLYNFILPSINSPKFGVYLSVGVKAPGLHDGMLVNYIHEQTTDIFFPNCSGHHFRMYRYNIATNELYFIDPIDNQNPPYTPYLRNIQTYLSQKFNVTQPVVHPHDPFVPAFVQQEGDSVNCGYFILALIEYFSKGFNPTQQHYNFNIYQYKQRCIQLFDYIINNRVVTLDALKQ</sequence>
<organism evidence="1 2">
    <name type="scientific">Panagrolaimus sp. PS1159</name>
    <dbReference type="NCBI Taxonomy" id="55785"/>
    <lineage>
        <taxon>Eukaryota</taxon>
        <taxon>Metazoa</taxon>
        <taxon>Ecdysozoa</taxon>
        <taxon>Nematoda</taxon>
        <taxon>Chromadorea</taxon>
        <taxon>Rhabditida</taxon>
        <taxon>Tylenchina</taxon>
        <taxon>Panagrolaimomorpha</taxon>
        <taxon>Panagrolaimoidea</taxon>
        <taxon>Panagrolaimidae</taxon>
        <taxon>Panagrolaimus</taxon>
    </lineage>
</organism>
<name>A0AC35F815_9BILA</name>
<proteinExistence type="predicted"/>
<accession>A0AC35F815</accession>
<reference evidence="2" key="1">
    <citation type="submission" date="2022-11" db="UniProtKB">
        <authorList>
            <consortium name="WormBaseParasite"/>
        </authorList>
    </citation>
    <scope>IDENTIFICATION</scope>
</reference>
<evidence type="ECO:0000313" key="1">
    <source>
        <dbReference type="Proteomes" id="UP000887580"/>
    </source>
</evidence>
<protein>
    <submittedName>
        <fullName evidence="2">Ubiquitin-like protease family profile domain-containing protein</fullName>
    </submittedName>
</protein>
<evidence type="ECO:0000313" key="2">
    <source>
        <dbReference type="WBParaSite" id="PS1159_v2.g14834.t1"/>
    </source>
</evidence>
<dbReference type="Proteomes" id="UP000887580">
    <property type="component" value="Unplaced"/>
</dbReference>